<sequence length="234" mass="26264">MDKPILALNNVSIIQDDKQVLTEVNIEINNGEFVYIIGRTGSGKTSLIKSLYADLKLNGGTGSVVDVELKNLEDNKIPLLRRKLGIVFQDFKLLSDRSVAENLKFVLKATGWNDESKINSRIIEVLEKVHIEKLINKFTSQLSGGEQQKVAIARALLNNPELIIADEPTGNLDPKTSIEVMEVLMELNEKGNTILMATHDFILIDKFPNRTYICESGKIVEIDIRNKNINTIYK</sequence>
<dbReference type="InterPro" id="IPR017871">
    <property type="entry name" value="ABC_transporter-like_CS"/>
</dbReference>
<dbReference type="InterPro" id="IPR015854">
    <property type="entry name" value="ABC_transpr_LolD-like"/>
</dbReference>
<proteinExistence type="predicted"/>
<organism evidence="4">
    <name type="scientific">marine metagenome</name>
    <dbReference type="NCBI Taxonomy" id="408172"/>
    <lineage>
        <taxon>unclassified sequences</taxon>
        <taxon>metagenomes</taxon>
        <taxon>ecological metagenomes</taxon>
    </lineage>
</organism>
<keyword evidence="2" id="KW-0067">ATP-binding</keyword>
<dbReference type="PROSITE" id="PS50893">
    <property type="entry name" value="ABC_TRANSPORTER_2"/>
    <property type="match status" value="1"/>
</dbReference>
<dbReference type="GO" id="GO:0022857">
    <property type="term" value="F:transmembrane transporter activity"/>
    <property type="evidence" value="ECO:0007669"/>
    <property type="project" value="TreeGrafter"/>
</dbReference>
<protein>
    <recommendedName>
        <fullName evidence="3">ABC transporter domain-containing protein</fullName>
    </recommendedName>
</protein>
<dbReference type="InterPro" id="IPR027417">
    <property type="entry name" value="P-loop_NTPase"/>
</dbReference>
<dbReference type="EMBL" id="UINC01004520">
    <property type="protein sequence ID" value="SVA14925.1"/>
    <property type="molecule type" value="Genomic_DNA"/>
</dbReference>
<dbReference type="PROSITE" id="PS00211">
    <property type="entry name" value="ABC_TRANSPORTER_1"/>
    <property type="match status" value="1"/>
</dbReference>
<gene>
    <name evidence="4" type="ORF">METZ01_LOCUS67779</name>
</gene>
<dbReference type="SMART" id="SM00382">
    <property type="entry name" value="AAA"/>
    <property type="match status" value="1"/>
</dbReference>
<dbReference type="InterPro" id="IPR003439">
    <property type="entry name" value="ABC_transporter-like_ATP-bd"/>
</dbReference>
<evidence type="ECO:0000313" key="4">
    <source>
        <dbReference type="EMBL" id="SVA14925.1"/>
    </source>
</evidence>
<name>A0A381TFK3_9ZZZZ</name>
<dbReference type="PANTHER" id="PTHR24220">
    <property type="entry name" value="IMPORT ATP-BINDING PROTEIN"/>
    <property type="match status" value="1"/>
</dbReference>
<feature type="domain" description="ABC transporter" evidence="3">
    <location>
        <begin position="6"/>
        <end position="232"/>
    </location>
</feature>
<keyword evidence="1" id="KW-0547">Nucleotide-binding</keyword>
<evidence type="ECO:0000259" key="3">
    <source>
        <dbReference type="PROSITE" id="PS50893"/>
    </source>
</evidence>
<dbReference type="GO" id="GO:0016887">
    <property type="term" value="F:ATP hydrolysis activity"/>
    <property type="evidence" value="ECO:0007669"/>
    <property type="project" value="InterPro"/>
</dbReference>
<accession>A0A381TFK3</accession>
<dbReference type="SUPFAM" id="SSF52540">
    <property type="entry name" value="P-loop containing nucleoside triphosphate hydrolases"/>
    <property type="match status" value="1"/>
</dbReference>
<dbReference type="PANTHER" id="PTHR24220:SF470">
    <property type="entry name" value="CELL DIVISION ATP-BINDING PROTEIN FTSE"/>
    <property type="match status" value="1"/>
</dbReference>
<dbReference type="Pfam" id="PF00005">
    <property type="entry name" value="ABC_tran"/>
    <property type="match status" value="1"/>
</dbReference>
<dbReference type="Gene3D" id="3.40.50.300">
    <property type="entry name" value="P-loop containing nucleotide triphosphate hydrolases"/>
    <property type="match status" value="1"/>
</dbReference>
<evidence type="ECO:0000256" key="1">
    <source>
        <dbReference type="ARBA" id="ARBA00022741"/>
    </source>
</evidence>
<dbReference type="GO" id="GO:0005524">
    <property type="term" value="F:ATP binding"/>
    <property type="evidence" value="ECO:0007669"/>
    <property type="project" value="UniProtKB-KW"/>
</dbReference>
<dbReference type="InterPro" id="IPR003593">
    <property type="entry name" value="AAA+_ATPase"/>
</dbReference>
<dbReference type="GO" id="GO:0005886">
    <property type="term" value="C:plasma membrane"/>
    <property type="evidence" value="ECO:0007669"/>
    <property type="project" value="TreeGrafter"/>
</dbReference>
<dbReference type="AlphaFoldDB" id="A0A381TFK3"/>
<reference evidence="4" key="1">
    <citation type="submission" date="2018-05" db="EMBL/GenBank/DDBJ databases">
        <authorList>
            <person name="Lanie J.A."/>
            <person name="Ng W.-L."/>
            <person name="Kazmierczak K.M."/>
            <person name="Andrzejewski T.M."/>
            <person name="Davidsen T.M."/>
            <person name="Wayne K.J."/>
            <person name="Tettelin H."/>
            <person name="Glass J.I."/>
            <person name="Rusch D."/>
            <person name="Podicherti R."/>
            <person name="Tsui H.-C.T."/>
            <person name="Winkler M.E."/>
        </authorList>
    </citation>
    <scope>NUCLEOTIDE SEQUENCE</scope>
</reference>
<evidence type="ECO:0000256" key="2">
    <source>
        <dbReference type="ARBA" id="ARBA00022840"/>
    </source>
</evidence>